<dbReference type="Proteomes" id="UP000494249">
    <property type="component" value="Unassembled WGS sequence"/>
</dbReference>
<sequence>MAQVDWKLVLEFVKVFLSWPPIVGLAIIVGARYFRTELRNLINRVSSFKILGQELVTQQAKLEGEAPADGNPPVPDDGAMQQELQNLEVTPEQQAQIKALFDAERAASRMWEYRYLNYFFADSTQDVLDWLTNFQNGTTFDAYETYWMHRIYIANERHAVINALQMHQCIQIDGPTISITGKGREYAQWPERRRLSAPRAEVLAGVGNPG</sequence>
<reference evidence="2 3" key="1">
    <citation type="submission" date="2020-04" db="EMBL/GenBank/DDBJ databases">
        <authorList>
            <person name="De Canck E."/>
        </authorList>
    </citation>
    <scope>NUCLEOTIDE SEQUENCE [LARGE SCALE GENOMIC DNA]</scope>
    <source>
        <strain evidence="2 3">LMG 22037</strain>
    </source>
</reference>
<organism evidence="2 3">
    <name type="scientific">Paraburkholderia phenoliruptrix</name>
    <dbReference type="NCBI Taxonomy" id="252970"/>
    <lineage>
        <taxon>Bacteria</taxon>
        <taxon>Pseudomonadati</taxon>
        <taxon>Pseudomonadota</taxon>
        <taxon>Betaproteobacteria</taxon>
        <taxon>Burkholderiales</taxon>
        <taxon>Burkholderiaceae</taxon>
        <taxon>Paraburkholderia</taxon>
    </lineage>
</organism>
<protein>
    <submittedName>
        <fullName evidence="2">Uncharacterized protein</fullName>
    </submittedName>
</protein>
<proteinExistence type="predicted"/>
<gene>
    <name evidence="2" type="ORF">LMG22037_02030</name>
</gene>
<dbReference type="AlphaFoldDB" id="A0A6J5AJW7"/>
<accession>A0A6J5AJW7</accession>
<dbReference type="EMBL" id="CADIKB010000007">
    <property type="protein sequence ID" value="CAB3672713.1"/>
    <property type="molecule type" value="Genomic_DNA"/>
</dbReference>
<feature type="transmembrane region" description="Helical" evidence="1">
    <location>
        <begin position="12"/>
        <end position="34"/>
    </location>
</feature>
<keyword evidence="1" id="KW-1133">Transmembrane helix</keyword>
<keyword evidence="1" id="KW-0472">Membrane</keyword>
<dbReference type="RefSeq" id="WP_035479345.1">
    <property type="nucleotide sequence ID" value="NZ_CADFGL010000008.1"/>
</dbReference>
<evidence type="ECO:0000313" key="2">
    <source>
        <dbReference type="EMBL" id="CAB3672713.1"/>
    </source>
</evidence>
<evidence type="ECO:0000313" key="3">
    <source>
        <dbReference type="Proteomes" id="UP000494249"/>
    </source>
</evidence>
<evidence type="ECO:0000256" key="1">
    <source>
        <dbReference type="SAM" id="Phobius"/>
    </source>
</evidence>
<name>A0A6J5AJW7_9BURK</name>
<keyword evidence="1" id="KW-0812">Transmembrane</keyword>